<reference evidence="2 3" key="1">
    <citation type="submission" date="2021-02" db="EMBL/GenBank/DDBJ databases">
        <title>Paracoccus methylovroum sp.nov., a new methanol and methylamine utilizing methylotrophic denitrifer.</title>
        <authorList>
            <person name="Timsy T."/>
            <person name="Behrendt U."/>
            <person name="Ulrich A."/>
            <person name="Spanner T."/>
            <person name="Foesel B.U."/>
            <person name="Horn M.A."/>
            <person name="Kolb S."/>
        </authorList>
    </citation>
    <scope>NUCLEOTIDE SEQUENCE [LARGE SCALE GENOMIC DNA]</scope>
    <source>
        <strain evidence="2 3">H4-D09</strain>
    </source>
</reference>
<proteinExistence type="predicted"/>
<feature type="domain" description="Schlafen AlbA-2" evidence="1">
    <location>
        <begin position="24"/>
        <end position="157"/>
    </location>
</feature>
<dbReference type="Gene3D" id="3.30.950.30">
    <property type="entry name" value="Schlafen, AAA domain"/>
    <property type="match status" value="1"/>
</dbReference>
<evidence type="ECO:0000313" key="3">
    <source>
        <dbReference type="Proteomes" id="UP000663629"/>
    </source>
</evidence>
<keyword evidence="3" id="KW-1185">Reference proteome</keyword>
<name>A0ABX7JIT3_9RHOB</name>
<protein>
    <submittedName>
        <fullName evidence="2">ATP-binding protein</fullName>
    </submittedName>
</protein>
<dbReference type="GO" id="GO:0005524">
    <property type="term" value="F:ATP binding"/>
    <property type="evidence" value="ECO:0007669"/>
    <property type="project" value="UniProtKB-KW"/>
</dbReference>
<accession>A0ABX7JIT3</accession>
<organism evidence="2 3">
    <name type="scientific">Paracoccus methylovorus</name>
    <dbReference type="NCBI Taxonomy" id="2812658"/>
    <lineage>
        <taxon>Bacteria</taxon>
        <taxon>Pseudomonadati</taxon>
        <taxon>Pseudomonadota</taxon>
        <taxon>Alphaproteobacteria</taxon>
        <taxon>Rhodobacterales</taxon>
        <taxon>Paracoccaceae</taxon>
        <taxon>Paracoccus</taxon>
    </lineage>
</organism>
<dbReference type="EMBL" id="CP070368">
    <property type="protein sequence ID" value="QRZ13925.1"/>
    <property type="molecule type" value="Genomic_DNA"/>
</dbReference>
<evidence type="ECO:0000313" key="2">
    <source>
        <dbReference type="EMBL" id="QRZ13925.1"/>
    </source>
</evidence>
<gene>
    <name evidence="2" type="ORF">JWJ88_04495</name>
</gene>
<dbReference type="RefSeq" id="WP_205294906.1">
    <property type="nucleotide sequence ID" value="NZ_CP070368.1"/>
</dbReference>
<dbReference type="InterPro" id="IPR038461">
    <property type="entry name" value="Schlafen_AlbA_2_dom_sf"/>
</dbReference>
<sequence length="360" mass="40450">MSDEMLVSMFVKGADDKWRFHLGETERHECKEGFGFRHSEKWLRAVAALANNEGGYVVLGVKDKSLTNGIIDSDSYLAKGMSSSEFENADPADFSMKLKSTFDPTPRIETKCIHLDGAKIGIIYVHKHPGRPVITTKGEGRISEGDIFFRYPGQSSRIKYSDLQTILEDRDRRVREQMLPLVEELIKLGPRNAMIADLSKGELRGDNGTILIGEHLVEKIKFIKEGEFREKEGAPALMLIGEVSPVGAGTVTVQKTFVTVNSIIDDFLEQQTPFEPRDYIRCAVEAGNGAWLPMHYFARGAGLNSKQVESLVMSCSAPSSRREVNRDSFLVSNQHLAEHRVRQELSLARCIRVKFRRSLM</sequence>
<dbReference type="Proteomes" id="UP000663629">
    <property type="component" value="Chromosome 1"/>
</dbReference>
<keyword evidence="2" id="KW-0547">Nucleotide-binding</keyword>
<dbReference type="Pfam" id="PF04326">
    <property type="entry name" value="SLFN_AlbA_2"/>
    <property type="match status" value="1"/>
</dbReference>
<keyword evidence="2" id="KW-0067">ATP-binding</keyword>
<dbReference type="InterPro" id="IPR007421">
    <property type="entry name" value="Schlafen_AlbA_2_dom"/>
</dbReference>
<evidence type="ECO:0000259" key="1">
    <source>
        <dbReference type="Pfam" id="PF04326"/>
    </source>
</evidence>